<evidence type="ECO:0000313" key="1">
    <source>
        <dbReference type="EMBL" id="QGZ90591.1"/>
    </source>
</evidence>
<protein>
    <submittedName>
        <fullName evidence="1">Uncharacterized protein</fullName>
    </submittedName>
</protein>
<sequence>MAYSNFKLDELVKIFNLTIQENSELFDTIPELECSEHLITTLQETVDLAVAINTEKARSEMIVVPVLLELRRQLKHQISLFSGVDFTVDFSQSLNGICDFIISKNPEQLFIRQPIVTIVEAKNENLNSGFGQCIAEMIAAQIFNQREGNELPAIYGVVTTGTIWRFLKLVGKTVEIDLSEYYIKDINKILGILYHAIINKEPGE</sequence>
<dbReference type="RefSeq" id="WP_158200518.1">
    <property type="nucleotide sequence ID" value="NZ_CP046973.1"/>
</dbReference>
<name>A0A857D4M6_MICAE</name>
<reference evidence="1 2" key="1">
    <citation type="submission" date="2019-12" db="EMBL/GenBank/DDBJ databases">
        <title>Complete genome sequence of Microcystis aeruginosa strain FD4.</title>
        <authorList>
            <person name="Urakawa H."/>
        </authorList>
    </citation>
    <scope>NUCLEOTIDE SEQUENCE [LARGE SCALE GENOMIC DNA]</scope>
    <source>
        <strain evidence="1 2">FD4</strain>
    </source>
</reference>
<dbReference type="EMBL" id="CP046973">
    <property type="protein sequence ID" value="QGZ90591.1"/>
    <property type="molecule type" value="Genomic_DNA"/>
</dbReference>
<evidence type="ECO:0000313" key="2">
    <source>
        <dbReference type="Proteomes" id="UP000438345"/>
    </source>
</evidence>
<proteinExistence type="predicted"/>
<organism evidence="1 2">
    <name type="scientific">Microcystis aeruginosa FD4</name>
    <dbReference type="NCBI Taxonomy" id="2686288"/>
    <lineage>
        <taxon>Bacteria</taxon>
        <taxon>Bacillati</taxon>
        <taxon>Cyanobacteriota</taxon>
        <taxon>Cyanophyceae</taxon>
        <taxon>Oscillatoriophycideae</taxon>
        <taxon>Chroococcales</taxon>
        <taxon>Microcystaceae</taxon>
        <taxon>Microcystis</taxon>
    </lineage>
</organism>
<accession>A0A857D4M6</accession>
<dbReference type="Proteomes" id="UP000438345">
    <property type="component" value="Chromosome"/>
</dbReference>
<dbReference type="AlphaFoldDB" id="A0A857D4M6"/>
<gene>
    <name evidence="1" type="ORF">GQR42_14765</name>
</gene>